<dbReference type="STRING" id="1590841.A0A2R6RFI6"/>
<feature type="region of interest" description="Disordered" evidence="2">
    <location>
        <begin position="269"/>
        <end position="293"/>
    </location>
</feature>
<keyword evidence="4" id="KW-1185">Reference proteome</keyword>
<gene>
    <name evidence="3" type="ORF">CEY00_Acc03322</name>
</gene>
<dbReference type="InParanoid" id="A0A2R6RFI6"/>
<evidence type="ECO:0000256" key="2">
    <source>
        <dbReference type="SAM" id="MobiDB-lite"/>
    </source>
</evidence>
<feature type="region of interest" description="Disordered" evidence="2">
    <location>
        <begin position="445"/>
        <end position="517"/>
    </location>
</feature>
<comment type="caution">
    <text evidence="3">The sequence shown here is derived from an EMBL/GenBank/DDBJ whole genome shotgun (WGS) entry which is preliminary data.</text>
</comment>
<reference evidence="4" key="2">
    <citation type="journal article" date="2018" name="BMC Genomics">
        <title>A manually annotated Actinidia chinensis var. chinensis (kiwifruit) genome highlights the challenges associated with draft genomes and gene prediction in plants.</title>
        <authorList>
            <person name="Pilkington S.M."/>
            <person name="Crowhurst R."/>
            <person name="Hilario E."/>
            <person name="Nardozza S."/>
            <person name="Fraser L."/>
            <person name="Peng Y."/>
            <person name="Gunaseelan K."/>
            <person name="Simpson R."/>
            <person name="Tahir J."/>
            <person name="Deroles S.C."/>
            <person name="Templeton K."/>
            <person name="Luo Z."/>
            <person name="Davy M."/>
            <person name="Cheng C."/>
            <person name="McNeilage M."/>
            <person name="Scaglione D."/>
            <person name="Liu Y."/>
            <person name="Zhang Q."/>
            <person name="Datson P."/>
            <person name="De Silva N."/>
            <person name="Gardiner S.E."/>
            <person name="Bassett H."/>
            <person name="Chagne D."/>
            <person name="McCallum J."/>
            <person name="Dzierzon H."/>
            <person name="Deng C."/>
            <person name="Wang Y.Y."/>
            <person name="Barron L."/>
            <person name="Manako K."/>
            <person name="Bowen J."/>
            <person name="Foster T.M."/>
            <person name="Erridge Z.A."/>
            <person name="Tiffin H."/>
            <person name="Waite C.N."/>
            <person name="Davies K.M."/>
            <person name="Grierson E.P."/>
            <person name="Laing W.A."/>
            <person name="Kirk R."/>
            <person name="Chen X."/>
            <person name="Wood M."/>
            <person name="Montefiori M."/>
            <person name="Brummell D.A."/>
            <person name="Schwinn K.E."/>
            <person name="Catanach A."/>
            <person name="Fullerton C."/>
            <person name="Li D."/>
            <person name="Meiyalaghan S."/>
            <person name="Nieuwenhuizen N."/>
            <person name="Read N."/>
            <person name="Prakash R."/>
            <person name="Hunter D."/>
            <person name="Zhang H."/>
            <person name="McKenzie M."/>
            <person name="Knabel M."/>
            <person name="Harris A."/>
            <person name="Allan A.C."/>
            <person name="Gleave A."/>
            <person name="Chen A."/>
            <person name="Janssen B.J."/>
            <person name="Plunkett B."/>
            <person name="Ampomah-Dwamena C."/>
            <person name="Voogd C."/>
            <person name="Leif D."/>
            <person name="Lafferty D."/>
            <person name="Souleyre E.J.F."/>
            <person name="Varkonyi-Gasic E."/>
            <person name="Gambi F."/>
            <person name="Hanley J."/>
            <person name="Yao J.L."/>
            <person name="Cheung J."/>
            <person name="David K.M."/>
            <person name="Warren B."/>
            <person name="Marsh K."/>
            <person name="Snowden K.C."/>
            <person name="Lin-Wang K."/>
            <person name="Brian L."/>
            <person name="Martinez-Sanchez M."/>
            <person name="Wang M."/>
            <person name="Ileperuma N."/>
            <person name="Macnee N."/>
            <person name="Campin R."/>
            <person name="McAtee P."/>
            <person name="Drummond R.S.M."/>
            <person name="Espley R.V."/>
            <person name="Ireland H.S."/>
            <person name="Wu R."/>
            <person name="Atkinson R.G."/>
            <person name="Karunairetnam S."/>
            <person name="Bulley S."/>
            <person name="Chunkath S."/>
            <person name="Hanley Z."/>
            <person name="Storey R."/>
            <person name="Thrimawithana A.H."/>
            <person name="Thomson S."/>
            <person name="David C."/>
            <person name="Testolin R."/>
            <person name="Huang H."/>
            <person name="Hellens R.P."/>
            <person name="Schaffer R.J."/>
        </authorList>
    </citation>
    <scope>NUCLEOTIDE SEQUENCE [LARGE SCALE GENOMIC DNA]</scope>
    <source>
        <strain evidence="4">cv. Red5</strain>
    </source>
</reference>
<dbReference type="Proteomes" id="UP000241394">
    <property type="component" value="Chromosome LG6"/>
</dbReference>
<accession>A0A2R6RFI6</accession>
<keyword evidence="1" id="KW-0175">Coiled coil</keyword>
<dbReference type="PANTHER" id="PTHR34380:SF1">
    <property type="entry name" value="OS01G0221300 PROTEIN"/>
    <property type="match status" value="1"/>
</dbReference>
<proteinExistence type="predicted"/>
<feature type="compositionally biased region" description="Acidic residues" evidence="2">
    <location>
        <begin position="480"/>
        <end position="495"/>
    </location>
</feature>
<dbReference type="EMBL" id="NKQK01000006">
    <property type="protein sequence ID" value="PSS28796.1"/>
    <property type="molecule type" value="Genomic_DNA"/>
</dbReference>
<dbReference type="OMA" id="NITHCHT"/>
<evidence type="ECO:0000313" key="3">
    <source>
        <dbReference type="EMBL" id="PSS28796.1"/>
    </source>
</evidence>
<evidence type="ECO:0000256" key="1">
    <source>
        <dbReference type="SAM" id="Coils"/>
    </source>
</evidence>
<organism evidence="3 4">
    <name type="scientific">Actinidia chinensis var. chinensis</name>
    <name type="common">Chinese soft-hair kiwi</name>
    <dbReference type="NCBI Taxonomy" id="1590841"/>
    <lineage>
        <taxon>Eukaryota</taxon>
        <taxon>Viridiplantae</taxon>
        <taxon>Streptophyta</taxon>
        <taxon>Embryophyta</taxon>
        <taxon>Tracheophyta</taxon>
        <taxon>Spermatophyta</taxon>
        <taxon>Magnoliopsida</taxon>
        <taxon>eudicotyledons</taxon>
        <taxon>Gunneridae</taxon>
        <taxon>Pentapetalae</taxon>
        <taxon>asterids</taxon>
        <taxon>Ericales</taxon>
        <taxon>Actinidiaceae</taxon>
        <taxon>Actinidia</taxon>
    </lineage>
</organism>
<evidence type="ECO:0000313" key="4">
    <source>
        <dbReference type="Proteomes" id="UP000241394"/>
    </source>
</evidence>
<feature type="coiled-coil region" evidence="1">
    <location>
        <begin position="29"/>
        <end position="182"/>
    </location>
</feature>
<dbReference type="PANTHER" id="PTHR34380">
    <property type="entry name" value="BNAA03G12380D PROTEIN"/>
    <property type="match status" value="1"/>
</dbReference>
<dbReference type="OrthoDB" id="1899721at2759"/>
<name>A0A2R6RFI6_ACTCC</name>
<sequence>MMDLDEKPVNVDLGMALKGVKREEIVNSKVGLERELEDCRSKCKELEERSKKAEEKRVVLELEIEKRKSEFELLEGRFSALEVKKFGIEDEVKILKRKHNELEKRITQLETENNVVGGEKGMGKVADLTEEGKITELMIENNVLECEKKKGESETEVWKLKCRELELRMLELEKEISILRGGLRKETTKASGLKDGLDVVAGSECFEAEEKMANDNESIRAATGFNSTCCSPLKGIGDLEVAAGTPAIDMPSKQSKLFDRRRRVRKQLAFGEENSHSKKMAPSTPGVTRPPSFGIIDISDSEDELANKNVDTPCSESQPERMVRVSTDFSSVHTLGKENKKTSGNNLKRTLLDQSDEEDTSGYMGNFPFISTHKRRRASNIVATDSEGDSDDNIPICKRLTKHLRELNCDVVDSNLNNFSVAATVSEGKLMGSATPRRRLVTLRKCNVENDPEQNSPSNSNNRRDNYHTGIPTNERIEKDDMEEDGSESDTEGESLDGFIVTDSDVPDGGDISSASEDVLDDNVDFDEVLSTIRRSRGRTVKWEFEADMLASFGKDLEPCMKAVCALYRQQTSEEKVSKGTFYVNQRGFSQCDAFRGTTLAEFLTDGDPQGEVKKSVKELQEYDPRGPELCRTLAIHYSKQLFAIYKNQEDPLFVPS</sequence>
<protein>
    <submittedName>
        <fullName evidence="3">Chromosome partition protein like</fullName>
    </submittedName>
</protein>
<reference evidence="3 4" key="1">
    <citation type="submission" date="2017-07" db="EMBL/GenBank/DDBJ databases">
        <title>An improved, manually edited Actinidia chinensis var. chinensis (kiwifruit) genome highlights the challenges associated with draft genomes and gene prediction in plants.</title>
        <authorList>
            <person name="Pilkington S."/>
            <person name="Crowhurst R."/>
            <person name="Hilario E."/>
            <person name="Nardozza S."/>
            <person name="Fraser L."/>
            <person name="Peng Y."/>
            <person name="Gunaseelan K."/>
            <person name="Simpson R."/>
            <person name="Tahir J."/>
            <person name="Deroles S."/>
            <person name="Templeton K."/>
            <person name="Luo Z."/>
            <person name="Davy M."/>
            <person name="Cheng C."/>
            <person name="Mcneilage M."/>
            <person name="Scaglione D."/>
            <person name="Liu Y."/>
            <person name="Zhang Q."/>
            <person name="Datson P."/>
            <person name="De Silva N."/>
            <person name="Gardiner S."/>
            <person name="Bassett H."/>
            <person name="Chagne D."/>
            <person name="Mccallum J."/>
            <person name="Dzierzon H."/>
            <person name="Deng C."/>
            <person name="Wang Y.-Y."/>
            <person name="Barron N."/>
            <person name="Manako K."/>
            <person name="Bowen J."/>
            <person name="Foster T."/>
            <person name="Erridge Z."/>
            <person name="Tiffin H."/>
            <person name="Waite C."/>
            <person name="Davies K."/>
            <person name="Grierson E."/>
            <person name="Laing W."/>
            <person name="Kirk R."/>
            <person name="Chen X."/>
            <person name="Wood M."/>
            <person name="Montefiori M."/>
            <person name="Brummell D."/>
            <person name="Schwinn K."/>
            <person name="Catanach A."/>
            <person name="Fullerton C."/>
            <person name="Li D."/>
            <person name="Meiyalaghan S."/>
            <person name="Nieuwenhuizen N."/>
            <person name="Read N."/>
            <person name="Prakash R."/>
            <person name="Hunter D."/>
            <person name="Zhang H."/>
            <person name="Mckenzie M."/>
            <person name="Knabel M."/>
            <person name="Harris A."/>
            <person name="Allan A."/>
            <person name="Chen A."/>
            <person name="Janssen B."/>
            <person name="Plunkett B."/>
            <person name="Dwamena C."/>
            <person name="Voogd C."/>
            <person name="Leif D."/>
            <person name="Lafferty D."/>
            <person name="Souleyre E."/>
            <person name="Varkonyi-Gasic E."/>
            <person name="Gambi F."/>
            <person name="Hanley J."/>
            <person name="Yao J.-L."/>
            <person name="Cheung J."/>
            <person name="David K."/>
            <person name="Warren B."/>
            <person name="Marsh K."/>
            <person name="Snowden K."/>
            <person name="Lin-Wang K."/>
            <person name="Brian L."/>
            <person name="Martinez-Sanchez M."/>
            <person name="Wang M."/>
            <person name="Ileperuma N."/>
            <person name="Macnee N."/>
            <person name="Campin R."/>
            <person name="Mcatee P."/>
            <person name="Drummond R."/>
            <person name="Espley R."/>
            <person name="Ireland H."/>
            <person name="Wu R."/>
            <person name="Atkinson R."/>
            <person name="Karunairetnam S."/>
            <person name="Bulley S."/>
            <person name="Chunkath S."/>
            <person name="Hanley Z."/>
            <person name="Storey R."/>
            <person name="Thrimawithana A."/>
            <person name="Thomson S."/>
            <person name="David C."/>
            <person name="Testolin R."/>
        </authorList>
    </citation>
    <scope>NUCLEOTIDE SEQUENCE [LARGE SCALE GENOMIC DNA]</scope>
    <source>
        <strain evidence="4">cv. Red5</strain>
        <tissue evidence="3">Young leaf</tissue>
    </source>
</reference>
<dbReference type="AlphaFoldDB" id="A0A2R6RFI6"/>
<dbReference type="Gramene" id="PSS28796">
    <property type="protein sequence ID" value="PSS28796"/>
    <property type="gene ID" value="CEY00_Acc03322"/>
</dbReference>